<dbReference type="NCBIfam" id="TIGR00751">
    <property type="entry name" value="menA"/>
    <property type="match status" value="1"/>
</dbReference>
<dbReference type="InterPro" id="IPR026046">
    <property type="entry name" value="UBIAD1"/>
</dbReference>
<evidence type="ECO:0000256" key="8">
    <source>
        <dbReference type="ARBA" id="ARBA00023136"/>
    </source>
</evidence>
<evidence type="ECO:0000256" key="7">
    <source>
        <dbReference type="ARBA" id="ARBA00022989"/>
    </source>
</evidence>
<keyword evidence="4" id="KW-1003">Cell membrane</keyword>
<comment type="subcellular location">
    <subcellularLocation>
        <location evidence="1">Membrane</location>
        <topology evidence="1">Multi-pass membrane protein</topology>
    </subcellularLocation>
</comment>
<evidence type="ECO:0000256" key="6">
    <source>
        <dbReference type="ARBA" id="ARBA00022692"/>
    </source>
</evidence>
<dbReference type="AlphaFoldDB" id="A0A7C5J0I7"/>
<keyword evidence="8 10" id="KW-0472">Membrane</keyword>
<feature type="non-terminal residue" evidence="11">
    <location>
        <position position="1"/>
    </location>
</feature>
<dbReference type="Gene3D" id="1.10.357.140">
    <property type="entry name" value="UbiA prenyltransferase"/>
    <property type="match status" value="1"/>
</dbReference>
<organism evidence="11">
    <name type="scientific">Thiolapillus brandeum</name>
    <dbReference type="NCBI Taxonomy" id="1076588"/>
    <lineage>
        <taxon>Bacteria</taxon>
        <taxon>Pseudomonadati</taxon>
        <taxon>Pseudomonadota</taxon>
        <taxon>Gammaproteobacteria</taxon>
        <taxon>Chromatiales</taxon>
        <taxon>Sedimenticolaceae</taxon>
        <taxon>Thiolapillus</taxon>
    </lineage>
</organism>
<dbReference type="GO" id="GO:0046428">
    <property type="term" value="F:1,4-dihydroxy-2-naphthoate polyprenyltransferase activity"/>
    <property type="evidence" value="ECO:0007669"/>
    <property type="project" value="UniProtKB-UniRule"/>
</dbReference>
<keyword evidence="6 10" id="KW-0812">Transmembrane</keyword>
<dbReference type="EMBL" id="DROM01000272">
    <property type="protein sequence ID" value="HHH13468.1"/>
    <property type="molecule type" value="Genomic_DNA"/>
</dbReference>
<accession>A0A7C5J0I7</accession>
<gene>
    <name evidence="11" type="primary">menA</name>
    <name evidence="11" type="ORF">ENJ98_04465</name>
</gene>
<dbReference type="Proteomes" id="UP000886100">
    <property type="component" value="Unassembled WGS sequence"/>
</dbReference>
<evidence type="ECO:0000256" key="5">
    <source>
        <dbReference type="ARBA" id="ARBA00022679"/>
    </source>
</evidence>
<evidence type="ECO:0000256" key="10">
    <source>
        <dbReference type="SAM" id="Phobius"/>
    </source>
</evidence>
<dbReference type="PANTHER" id="PTHR13929">
    <property type="entry name" value="1,4-DIHYDROXY-2-NAPHTHOATE OCTAPRENYLTRANSFERASE"/>
    <property type="match status" value="1"/>
</dbReference>
<dbReference type="GO" id="GO:0016020">
    <property type="term" value="C:membrane"/>
    <property type="evidence" value="ECO:0007669"/>
    <property type="project" value="UniProtKB-SubCell"/>
</dbReference>
<dbReference type="InterPro" id="IPR000537">
    <property type="entry name" value="UbiA_prenyltransferase"/>
</dbReference>
<dbReference type="InterPro" id="IPR044878">
    <property type="entry name" value="UbiA_sf"/>
</dbReference>
<evidence type="ECO:0000256" key="2">
    <source>
        <dbReference type="ARBA" id="ARBA00004863"/>
    </source>
</evidence>
<comment type="caution">
    <text evidence="11">The sequence shown here is derived from an EMBL/GenBank/DDBJ whole genome shotgun (WGS) entry which is preliminary data.</text>
</comment>
<keyword evidence="7 10" id="KW-1133">Transmembrane helix</keyword>
<feature type="transmembrane region" description="Helical" evidence="10">
    <location>
        <begin position="122"/>
        <end position="144"/>
    </location>
</feature>
<dbReference type="PANTHER" id="PTHR13929:SF0">
    <property type="entry name" value="UBIA PRENYLTRANSFERASE DOMAIN-CONTAINING PROTEIN 1"/>
    <property type="match status" value="1"/>
</dbReference>
<sequence>ALLIQVGTNLHNDVVDFRRGTDGRDRLGPPRATARGWLAPAAVERGAWIAFLLAFLAGIYLAWVGGWPIVVLGLASLAAGAAYSGGPRPLSSLPVGELFVLLFFGLAAVGGSYYLQSGTLHGRALLAGVVLGLPAAAVLVVNNYRDREGDARSGRRTLAVLLPPAGSRLEYALLMLLPFAGLPLLLEPPWLLLPLLPLPFVVGLVREFWRLAPGPALNAVLARTARLQLLLGLLLAAAFWLSRVL</sequence>
<dbReference type="GO" id="GO:0009234">
    <property type="term" value="P:menaquinone biosynthetic process"/>
    <property type="evidence" value="ECO:0007669"/>
    <property type="project" value="UniProtKB-UniRule"/>
</dbReference>
<evidence type="ECO:0000256" key="4">
    <source>
        <dbReference type="ARBA" id="ARBA00022475"/>
    </source>
</evidence>
<feature type="transmembrane region" description="Helical" evidence="10">
    <location>
        <begin position="221"/>
        <end position="241"/>
    </location>
</feature>
<reference evidence="11" key="1">
    <citation type="journal article" date="2020" name="mSystems">
        <title>Genome- and Community-Level Interaction Insights into Carbon Utilization and Element Cycling Functions of Hydrothermarchaeota in Hydrothermal Sediment.</title>
        <authorList>
            <person name="Zhou Z."/>
            <person name="Liu Y."/>
            <person name="Xu W."/>
            <person name="Pan J."/>
            <person name="Luo Z.H."/>
            <person name="Li M."/>
        </authorList>
    </citation>
    <scope>NUCLEOTIDE SEQUENCE [LARGE SCALE GENOMIC DNA]</scope>
    <source>
        <strain evidence="11">HyVt-535</strain>
    </source>
</reference>
<evidence type="ECO:0000313" key="11">
    <source>
        <dbReference type="EMBL" id="HHH13468.1"/>
    </source>
</evidence>
<evidence type="ECO:0000256" key="9">
    <source>
        <dbReference type="NCBIfam" id="TIGR00751"/>
    </source>
</evidence>
<feature type="transmembrane region" description="Helical" evidence="10">
    <location>
        <begin position="45"/>
        <end position="63"/>
    </location>
</feature>
<protein>
    <recommendedName>
        <fullName evidence="9">1,4-dihydroxy-2-naphthoate octaprenyltransferase</fullName>
        <ecNumber evidence="9">2.5.1.74</ecNumber>
    </recommendedName>
</protein>
<keyword evidence="5" id="KW-0808">Transferase</keyword>
<feature type="transmembrane region" description="Helical" evidence="10">
    <location>
        <begin position="98"/>
        <end position="116"/>
    </location>
</feature>
<dbReference type="CDD" id="cd13962">
    <property type="entry name" value="PT_UbiA_UBIAD1"/>
    <property type="match status" value="1"/>
</dbReference>
<keyword evidence="3" id="KW-0474">Menaquinone biosynthesis</keyword>
<comment type="pathway">
    <text evidence="2">Quinol/quinone metabolism; menaquinone biosynthesis.</text>
</comment>
<feature type="transmembrane region" description="Helical" evidence="10">
    <location>
        <begin position="191"/>
        <end position="209"/>
    </location>
</feature>
<proteinExistence type="predicted"/>
<evidence type="ECO:0000256" key="3">
    <source>
        <dbReference type="ARBA" id="ARBA00022428"/>
    </source>
</evidence>
<evidence type="ECO:0000256" key="1">
    <source>
        <dbReference type="ARBA" id="ARBA00004141"/>
    </source>
</evidence>
<dbReference type="Pfam" id="PF01040">
    <property type="entry name" value="UbiA"/>
    <property type="match status" value="1"/>
</dbReference>
<dbReference type="GO" id="GO:0042371">
    <property type="term" value="P:vitamin K biosynthetic process"/>
    <property type="evidence" value="ECO:0007669"/>
    <property type="project" value="TreeGrafter"/>
</dbReference>
<name>A0A7C5J0I7_9GAMM</name>
<dbReference type="UniPathway" id="UPA00079"/>
<dbReference type="EC" id="2.5.1.74" evidence="9"/>